<protein>
    <recommendedName>
        <fullName evidence="10">LEM3/CDC50 family protein</fullName>
    </recommendedName>
</protein>
<keyword evidence="9" id="KW-1185">Reference proteome</keyword>
<proteinExistence type="inferred from homology"/>
<evidence type="ECO:0000256" key="7">
    <source>
        <dbReference type="SAM" id="Phobius"/>
    </source>
</evidence>
<accession>A0AAD9GL32</accession>
<dbReference type="EMBL" id="JAHBMH010000003">
    <property type="protein sequence ID" value="KAK1940248.1"/>
    <property type="molecule type" value="Genomic_DNA"/>
</dbReference>
<gene>
    <name evidence="8" type="ORF">X943_000670</name>
</gene>
<evidence type="ECO:0000256" key="5">
    <source>
        <dbReference type="ARBA" id="ARBA00023136"/>
    </source>
</evidence>
<name>A0AAD9GL32_BABDI</name>
<evidence type="ECO:0008006" key="10">
    <source>
        <dbReference type="Google" id="ProtNLM"/>
    </source>
</evidence>
<evidence type="ECO:0000256" key="3">
    <source>
        <dbReference type="ARBA" id="ARBA00022692"/>
    </source>
</evidence>
<dbReference type="PANTHER" id="PTHR10926:SF0">
    <property type="entry name" value="CDC50, ISOFORM A"/>
    <property type="match status" value="1"/>
</dbReference>
<evidence type="ECO:0000256" key="6">
    <source>
        <dbReference type="SAM" id="MobiDB-lite"/>
    </source>
</evidence>
<evidence type="ECO:0000256" key="2">
    <source>
        <dbReference type="ARBA" id="ARBA00009457"/>
    </source>
</evidence>
<evidence type="ECO:0000313" key="8">
    <source>
        <dbReference type="EMBL" id="KAK1940248.1"/>
    </source>
</evidence>
<feature type="transmembrane region" description="Helical" evidence="7">
    <location>
        <begin position="382"/>
        <end position="404"/>
    </location>
</feature>
<comment type="subcellular location">
    <subcellularLocation>
        <location evidence="1">Membrane</location>
        <topology evidence="1">Multi-pass membrane protein</topology>
    </subcellularLocation>
</comment>
<reference evidence="8" key="2">
    <citation type="submission" date="2021-05" db="EMBL/GenBank/DDBJ databases">
        <authorList>
            <person name="Pain A."/>
        </authorList>
    </citation>
    <scope>NUCLEOTIDE SEQUENCE</scope>
    <source>
        <strain evidence="8">1802A</strain>
    </source>
</reference>
<feature type="region of interest" description="Disordered" evidence="6">
    <location>
        <begin position="39"/>
        <end position="75"/>
    </location>
</feature>
<feature type="compositionally biased region" description="Polar residues" evidence="6">
    <location>
        <begin position="41"/>
        <end position="51"/>
    </location>
</feature>
<feature type="transmembrane region" description="Helical" evidence="7">
    <location>
        <begin position="124"/>
        <end position="144"/>
    </location>
</feature>
<keyword evidence="5 7" id="KW-0472">Membrane</keyword>
<feature type="compositionally biased region" description="Basic and acidic residues" evidence="6">
    <location>
        <begin position="1"/>
        <end position="15"/>
    </location>
</feature>
<dbReference type="Proteomes" id="UP001195914">
    <property type="component" value="Unassembled WGS sequence"/>
</dbReference>
<evidence type="ECO:0000313" key="9">
    <source>
        <dbReference type="Proteomes" id="UP001195914"/>
    </source>
</evidence>
<dbReference type="AlphaFoldDB" id="A0AAD9GL32"/>
<keyword evidence="4 7" id="KW-1133">Transmembrane helix</keyword>
<dbReference type="GO" id="GO:0005783">
    <property type="term" value="C:endoplasmic reticulum"/>
    <property type="evidence" value="ECO:0007669"/>
    <property type="project" value="TreeGrafter"/>
</dbReference>
<sequence>MAIDRGNADLVDRESSNMPMGDISNEVFKKSVLFATKNGARASTTPAQPTKMSLPKVQGSQVSRKSAQRPYGSSPSDEFEYLWMPSMRVYENGFKSRMEKYSHMEFTRNYNNYRLYTPRGAMSVFLSLGMLLLGLGIALMFSSWSSFTLEIPYSEENNDPIKFTIDKDIKAPVYFYYKLSDFYATHKKVTYDSAPASITQVYSSFEEILNLRCIDGKNTLNGVDSWCTSKNTIPEFKLPAYPCGAISATIITDNFMICQSSLEYTLENVKSDGDKAKRCLPLTMMMEEADYGLFHSTITKSVSESTFYWLDLSNNMFRSWIQLPYDSTFLKPYAVLNQDLRAGNYTLFLTNNYWPSKAWNAQKAFYIAKPGFLGTPAKVLEVMVMVTAAIYLLSGIVVAGLYMMNYSCQKSPWRGIKVHGAKHVNSASHHSKHLLDDEPEPFKDVPKPRLPCLCPCH</sequence>
<feature type="compositionally biased region" description="Polar residues" evidence="6">
    <location>
        <begin position="58"/>
        <end position="75"/>
    </location>
</feature>
<dbReference type="InterPro" id="IPR005045">
    <property type="entry name" value="CDC50/LEM3_fam"/>
</dbReference>
<dbReference type="GO" id="GO:0005886">
    <property type="term" value="C:plasma membrane"/>
    <property type="evidence" value="ECO:0007669"/>
    <property type="project" value="TreeGrafter"/>
</dbReference>
<dbReference type="GO" id="GO:0005794">
    <property type="term" value="C:Golgi apparatus"/>
    <property type="evidence" value="ECO:0007669"/>
    <property type="project" value="TreeGrafter"/>
</dbReference>
<organism evidence="8 9">
    <name type="scientific">Babesia divergens</name>
    <dbReference type="NCBI Taxonomy" id="32595"/>
    <lineage>
        <taxon>Eukaryota</taxon>
        <taxon>Sar</taxon>
        <taxon>Alveolata</taxon>
        <taxon>Apicomplexa</taxon>
        <taxon>Aconoidasida</taxon>
        <taxon>Piroplasmida</taxon>
        <taxon>Babesiidae</taxon>
        <taxon>Babesia</taxon>
    </lineage>
</organism>
<dbReference type="Pfam" id="PF03381">
    <property type="entry name" value="CDC50"/>
    <property type="match status" value="1"/>
</dbReference>
<evidence type="ECO:0000256" key="1">
    <source>
        <dbReference type="ARBA" id="ARBA00004141"/>
    </source>
</evidence>
<feature type="region of interest" description="Disordered" evidence="6">
    <location>
        <begin position="1"/>
        <end position="22"/>
    </location>
</feature>
<comment type="caution">
    <text evidence="8">The sequence shown here is derived from an EMBL/GenBank/DDBJ whole genome shotgun (WGS) entry which is preliminary data.</text>
</comment>
<keyword evidence="3 7" id="KW-0812">Transmembrane</keyword>
<dbReference type="PANTHER" id="PTHR10926">
    <property type="entry name" value="CELL CYCLE CONTROL PROTEIN 50"/>
    <property type="match status" value="1"/>
</dbReference>
<reference evidence="8" key="1">
    <citation type="journal article" date="2014" name="Nucleic Acids Res.">
        <title>The evolutionary dynamics of variant antigen genes in Babesia reveal a history of genomic innovation underlying host-parasite interaction.</title>
        <authorList>
            <person name="Jackson A.P."/>
            <person name="Otto T.D."/>
            <person name="Darby A."/>
            <person name="Ramaprasad A."/>
            <person name="Xia D."/>
            <person name="Echaide I.E."/>
            <person name="Farber M."/>
            <person name="Gahlot S."/>
            <person name="Gamble J."/>
            <person name="Gupta D."/>
            <person name="Gupta Y."/>
            <person name="Jackson L."/>
            <person name="Malandrin L."/>
            <person name="Malas T.B."/>
            <person name="Moussa E."/>
            <person name="Nair M."/>
            <person name="Reid A.J."/>
            <person name="Sanders M."/>
            <person name="Sharma J."/>
            <person name="Tracey A."/>
            <person name="Quail M.A."/>
            <person name="Weir W."/>
            <person name="Wastling J.M."/>
            <person name="Hall N."/>
            <person name="Willadsen P."/>
            <person name="Lingelbach K."/>
            <person name="Shiels B."/>
            <person name="Tait A."/>
            <person name="Berriman M."/>
            <person name="Allred D.R."/>
            <person name="Pain A."/>
        </authorList>
    </citation>
    <scope>NUCLEOTIDE SEQUENCE</scope>
    <source>
        <strain evidence="8">1802A</strain>
    </source>
</reference>
<comment type="similarity">
    <text evidence="2">Belongs to the CDC50/LEM3 family.</text>
</comment>
<evidence type="ECO:0000256" key="4">
    <source>
        <dbReference type="ARBA" id="ARBA00022989"/>
    </source>
</evidence>